<dbReference type="InterPro" id="IPR036047">
    <property type="entry name" value="F-box-like_dom_sf"/>
</dbReference>
<dbReference type="InterPro" id="IPR001810">
    <property type="entry name" value="F-box_dom"/>
</dbReference>
<dbReference type="CDD" id="cd22157">
    <property type="entry name" value="F-box_AtFBW1-like"/>
    <property type="match status" value="1"/>
</dbReference>
<dbReference type="AlphaFoldDB" id="A0AAN8W5K7"/>
<gene>
    <name evidence="3" type="ORF">RJ641_027118</name>
</gene>
<dbReference type="PANTHER" id="PTHR35546:SF115">
    <property type="entry name" value="F-BOX DOMAIN-CONTAINING PROTEIN"/>
    <property type="match status" value="1"/>
</dbReference>
<keyword evidence="4" id="KW-1185">Reference proteome</keyword>
<protein>
    <submittedName>
        <fullName evidence="3">F-box domain</fullName>
    </submittedName>
</protein>
<evidence type="ECO:0000259" key="2">
    <source>
        <dbReference type="Pfam" id="PF08268"/>
    </source>
</evidence>
<evidence type="ECO:0000313" key="4">
    <source>
        <dbReference type="Proteomes" id="UP001370490"/>
    </source>
</evidence>
<dbReference type="Pfam" id="PF08268">
    <property type="entry name" value="FBA_3"/>
    <property type="match status" value="1"/>
</dbReference>
<feature type="domain" description="F-box associated beta-propeller type 3" evidence="2">
    <location>
        <begin position="85"/>
        <end position="216"/>
    </location>
</feature>
<accession>A0AAN8W5K7</accession>
<dbReference type="Pfam" id="PF00646">
    <property type="entry name" value="F-box"/>
    <property type="match status" value="1"/>
</dbReference>
<reference evidence="3 4" key="1">
    <citation type="submission" date="2023-12" db="EMBL/GenBank/DDBJ databases">
        <title>A high-quality genome assembly for Dillenia turbinata (Dilleniales).</title>
        <authorList>
            <person name="Chanderbali A."/>
        </authorList>
    </citation>
    <scope>NUCLEOTIDE SEQUENCE [LARGE SCALE GENOMIC DNA]</scope>
    <source>
        <strain evidence="3">LSX21</strain>
        <tissue evidence="3">Leaf</tissue>
    </source>
</reference>
<dbReference type="InterPro" id="IPR055290">
    <property type="entry name" value="At3g26010-like"/>
</dbReference>
<feature type="domain" description="F-box" evidence="1">
    <location>
        <begin position="19"/>
        <end position="53"/>
    </location>
</feature>
<organism evidence="3 4">
    <name type="scientific">Dillenia turbinata</name>
    <dbReference type="NCBI Taxonomy" id="194707"/>
    <lineage>
        <taxon>Eukaryota</taxon>
        <taxon>Viridiplantae</taxon>
        <taxon>Streptophyta</taxon>
        <taxon>Embryophyta</taxon>
        <taxon>Tracheophyta</taxon>
        <taxon>Spermatophyta</taxon>
        <taxon>Magnoliopsida</taxon>
        <taxon>eudicotyledons</taxon>
        <taxon>Gunneridae</taxon>
        <taxon>Pentapetalae</taxon>
        <taxon>Dilleniales</taxon>
        <taxon>Dilleniaceae</taxon>
        <taxon>Dillenia</taxon>
    </lineage>
</organism>
<dbReference type="Gene3D" id="1.20.1280.50">
    <property type="match status" value="1"/>
</dbReference>
<name>A0AAN8W5K7_9MAGN</name>
<comment type="caution">
    <text evidence="3">The sequence shown here is derived from an EMBL/GenBank/DDBJ whole genome shotgun (WGS) entry which is preliminary data.</text>
</comment>
<evidence type="ECO:0000259" key="1">
    <source>
        <dbReference type="Pfam" id="PF00646"/>
    </source>
</evidence>
<dbReference type="EMBL" id="JBAMMX010000004">
    <property type="protein sequence ID" value="KAK6941741.1"/>
    <property type="molecule type" value="Genomic_DNA"/>
</dbReference>
<dbReference type="SUPFAM" id="SSF81383">
    <property type="entry name" value="F-box domain"/>
    <property type="match status" value="1"/>
</dbReference>
<evidence type="ECO:0000313" key="3">
    <source>
        <dbReference type="EMBL" id="KAK6941741.1"/>
    </source>
</evidence>
<dbReference type="NCBIfam" id="TIGR01640">
    <property type="entry name" value="F_box_assoc_1"/>
    <property type="match status" value="1"/>
</dbReference>
<dbReference type="PANTHER" id="PTHR35546">
    <property type="entry name" value="F-BOX PROTEIN INTERACTION DOMAIN PROTEIN-RELATED"/>
    <property type="match status" value="1"/>
</dbReference>
<dbReference type="Proteomes" id="UP001370490">
    <property type="component" value="Unassembled WGS sequence"/>
</dbReference>
<dbReference type="InterPro" id="IPR013187">
    <property type="entry name" value="F-box-assoc_dom_typ3"/>
</dbReference>
<dbReference type="InterPro" id="IPR017451">
    <property type="entry name" value="F-box-assoc_interact_dom"/>
</dbReference>
<proteinExistence type="predicted"/>
<sequence length="386" mass="44397">MYSGEIPAASSAEIVFENDDLLTEILLRTPVKSLIRFKSVSKHWLFLISDHHFSLNHTLRNTSLSSHGLILHRPPQNHLLFVPLSQSLSSPPCSSLSFAHDHVKILQSCHGLLCCSSVRTINKSQNYYIYNPATKRFSTLPRLKSDNPIVYGVNLAYNPTKSPHYKVICVLASVLPSQYKIEIFSSHEKLWRPFGESFSAPIDMVFHNGVYWNSSVHWIGSTGSALFLNLETECIKRMPLPQVIRNIGTTARRFRYFGESQGHLHLIEVYGSRTTQFDVFEMESDYSNWFVKYKVDLDHVVSSFPMIMRRDWNDPSDLDYYAFFILCVVREENEEESSLVLNVPGKIISYNFKDKSFRQICDLGVKGSIDFGWFDVYQYFETLSAV</sequence>